<protein>
    <submittedName>
        <fullName evidence="2">Uncharacterized protein</fullName>
    </submittedName>
</protein>
<sequence>MKNAGLNSIPSVKGQVFNLTVNLVCIAIFYVFLGGLLSWCLWRVFPTFDADWEKQSNLYQLLDVSAEISIIVVLAFWTTYLVHSFIPVLPVSQGLEGYLESFGGQMIFVYAVFVFLDTLDDKLKHVYHDFFGTKPPPT</sequence>
<accession>A0A6C0F3P4</accession>
<keyword evidence="1" id="KW-0812">Transmembrane</keyword>
<evidence type="ECO:0000313" key="2">
    <source>
        <dbReference type="EMBL" id="QHT35491.1"/>
    </source>
</evidence>
<dbReference type="EMBL" id="MN739022">
    <property type="protein sequence ID" value="QHT35491.1"/>
    <property type="molecule type" value="Genomic_DNA"/>
</dbReference>
<keyword evidence="1" id="KW-1133">Transmembrane helix</keyword>
<name>A0A6C0F3P4_9ZZZZ</name>
<reference evidence="2" key="1">
    <citation type="journal article" date="2020" name="Nature">
        <title>Giant virus diversity and host interactions through global metagenomics.</title>
        <authorList>
            <person name="Schulz F."/>
            <person name="Roux S."/>
            <person name="Paez-Espino D."/>
            <person name="Jungbluth S."/>
            <person name="Walsh D.A."/>
            <person name="Denef V.J."/>
            <person name="McMahon K.D."/>
            <person name="Konstantinidis K.T."/>
            <person name="Eloe-Fadrosh E.A."/>
            <person name="Kyrpides N.C."/>
            <person name="Woyke T."/>
        </authorList>
    </citation>
    <scope>NUCLEOTIDE SEQUENCE</scope>
    <source>
        <strain evidence="2">GVMAG-M-3300009180-45</strain>
    </source>
</reference>
<feature type="transmembrane region" description="Helical" evidence="1">
    <location>
        <begin position="61"/>
        <end position="82"/>
    </location>
</feature>
<keyword evidence="1" id="KW-0472">Membrane</keyword>
<feature type="transmembrane region" description="Helical" evidence="1">
    <location>
        <begin position="102"/>
        <end position="119"/>
    </location>
</feature>
<evidence type="ECO:0000256" key="1">
    <source>
        <dbReference type="SAM" id="Phobius"/>
    </source>
</evidence>
<feature type="transmembrane region" description="Helical" evidence="1">
    <location>
        <begin position="20"/>
        <end position="41"/>
    </location>
</feature>
<dbReference type="AlphaFoldDB" id="A0A6C0F3P4"/>
<proteinExistence type="predicted"/>
<organism evidence="2">
    <name type="scientific">viral metagenome</name>
    <dbReference type="NCBI Taxonomy" id="1070528"/>
    <lineage>
        <taxon>unclassified sequences</taxon>
        <taxon>metagenomes</taxon>
        <taxon>organismal metagenomes</taxon>
    </lineage>
</organism>